<accession>A0A3Q0ERG5</accession>
<dbReference type="InterPro" id="IPR017930">
    <property type="entry name" value="Myb_dom"/>
</dbReference>
<dbReference type="GO" id="GO:0042795">
    <property type="term" value="P:snRNA transcription by RNA polymerase II"/>
    <property type="evidence" value="ECO:0007669"/>
    <property type="project" value="TreeGrafter"/>
</dbReference>
<dbReference type="InterPro" id="IPR009057">
    <property type="entry name" value="Homeodomain-like_sf"/>
</dbReference>
<reference evidence="8" key="1">
    <citation type="submission" date="2025-08" db="UniProtKB">
        <authorList>
            <consortium name="RefSeq"/>
        </authorList>
    </citation>
    <scope>IDENTIFICATION</scope>
    <source>
        <tissue evidence="8">Leaf</tissue>
    </source>
</reference>
<comment type="subcellular location">
    <subcellularLocation>
        <location evidence="1">Nucleus</location>
    </subcellularLocation>
</comment>
<dbReference type="PANTHER" id="PTHR46621">
    <property type="entry name" value="SNRNA-ACTIVATING PROTEIN COMPLEX SUBUNIT 4"/>
    <property type="match status" value="1"/>
</dbReference>
<keyword evidence="7" id="KW-1185">Reference proteome</keyword>
<dbReference type="InterPro" id="IPR001005">
    <property type="entry name" value="SANT/Myb"/>
</dbReference>
<keyword evidence="5" id="KW-0539">Nucleus</keyword>
<dbReference type="GO" id="GO:0001006">
    <property type="term" value="F:RNA polymerase III type 3 promoter sequence-specific DNA binding"/>
    <property type="evidence" value="ECO:0007669"/>
    <property type="project" value="TreeGrafter"/>
</dbReference>
<dbReference type="Proteomes" id="UP000087766">
    <property type="component" value="Unplaced"/>
</dbReference>
<keyword evidence="4" id="KW-0804">Transcription</keyword>
<evidence type="ECO:0000313" key="7">
    <source>
        <dbReference type="Proteomes" id="UP000087766"/>
    </source>
</evidence>
<dbReference type="GO" id="GO:0005634">
    <property type="term" value="C:nucleus"/>
    <property type="evidence" value="ECO:0007669"/>
    <property type="project" value="UniProtKB-SubCell"/>
</dbReference>
<evidence type="ECO:0000256" key="3">
    <source>
        <dbReference type="ARBA" id="ARBA00023125"/>
    </source>
</evidence>
<keyword evidence="2" id="KW-0805">Transcription regulation</keyword>
<evidence type="ECO:0000259" key="6">
    <source>
        <dbReference type="PROSITE" id="PS51294"/>
    </source>
</evidence>
<dbReference type="PANTHER" id="PTHR46621:SF1">
    <property type="entry name" value="SNRNA-ACTIVATING PROTEIN COMPLEX SUBUNIT 4"/>
    <property type="match status" value="1"/>
</dbReference>
<evidence type="ECO:0000256" key="2">
    <source>
        <dbReference type="ARBA" id="ARBA00023015"/>
    </source>
</evidence>
<keyword evidence="3" id="KW-0238">DNA-binding</keyword>
<feature type="domain" description="HTH myb-type" evidence="6">
    <location>
        <begin position="22"/>
        <end position="55"/>
    </location>
</feature>
<gene>
    <name evidence="8" type="primary">LOC111241127</name>
</gene>
<evidence type="ECO:0000256" key="1">
    <source>
        <dbReference type="ARBA" id="ARBA00004123"/>
    </source>
</evidence>
<dbReference type="GO" id="GO:0000978">
    <property type="term" value="F:RNA polymerase II cis-regulatory region sequence-specific DNA binding"/>
    <property type="evidence" value="ECO:0007669"/>
    <property type="project" value="TreeGrafter"/>
</dbReference>
<evidence type="ECO:0000256" key="4">
    <source>
        <dbReference type="ARBA" id="ARBA00023163"/>
    </source>
</evidence>
<dbReference type="GO" id="GO:0019185">
    <property type="term" value="C:snRNA-activating protein complex"/>
    <property type="evidence" value="ECO:0007669"/>
    <property type="project" value="TreeGrafter"/>
</dbReference>
<protein>
    <submittedName>
        <fullName evidence="8">Transcriptional activator Myb-like</fullName>
    </submittedName>
</protein>
<evidence type="ECO:0000256" key="5">
    <source>
        <dbReference type="ARBA" id="ARBA00023242"/>
    </source>
</evidence>
<sequence>MDNIIASVKDLEVTPERIRKFLPKVNWDLIASMYVGGRTGAECESRWLNYEDPLINQGAWTKEEDKSLLLIVYMYQELVRNCCIIGHKLYCIHVVWE</sequence>
<dbReference type="Gene3D" id="1.10.10.60">
    <property type="entry name" value="Homeodomain-like"/>
    <property type="match status" value="1"/>
</dbReference>
<dbReference type="KEGG" id="vra:111241127"/>
<dbReference type="GeneID" id="111241127"/>
<dbReference type="SUPFAM" id="SSF46689">
    <property type="entry name" value="Homeodomain-like"/>
    <property type="match status" value="1"/>
</dbReference>
<dbReference type="GO" id="GO:0042796">
    <property type="term" value="P:snRNA transcription by RNA polymerase III"/>
    <property type="evidence" value="ECO:0007669"/>
    <property type="project" value="TreeGrafter"/>
</dbReference>
<dbReference type="AlphaFoldDB" id="A0A3Q0ERG5"/>
<dbReference type="OrthoDB" id="2143914at2759"/>
<organism evidence="7 8">
    <name type="scientific">Vigna radiata var. radiata</name>
    <name type="common">Mung bean</name>
    <name type="synonym">Phaseolus aureus</name>
    <dbReference type="NCBI Taxonomy" id="3916"/>
    <lineage>
        <taxon>Eukaryota</taxon>
        <taxon>Viridiplantae</taxon>
        <taxon>Streptophyta</taxon>
        <taxon>Embryophyta</taxon>
        <taxon>Tracheophyta</taxon>
        <taxon>Spermatophyta</taxon>
        <taxon>Magnoliopsida</taxon>
        <taxon>eudicotyledons</taxon>
        <taxon>Gunneridae</taxon>
        <taxon>Pentapetalae</taxon>
        <taxon>rosids</taxon>
        <taxon>fabids</taxon>
        <taxon>Fabales</taxon>
        <taxon>Fabaceae</taxon>
        <taxon>Papilionoideae</taxon>
        <taxon>50 kb inversion clade</taxon>
        <taxon>NPAAA clade</taxon>
        <taxon>indigoferoid/millettioid clade</taxon>
        <taxon>Phaseoleae</taxon>
        <taxon>Vigna</taxon>
    </lineage>
</organism>
<evidence type="ECO:0000313" key="8">
    <source>
        <dbReference type="RefSeq" id="XP_022633661.1"/>
    </source>
</evidence>
<proteinExistence type="predicted"/>
<dbReference type="Pfam" id="PF13921">
    <property type="entry name" value="Myb_DNA-bind_6"/>
    <property type="match status" value="1"/>
</dbReference>
<name>A0A3Q0ERG5_VIGRR</name>
<dbReference type="RefSeq" id="XP_022633661.1">
    <property type="nucleotide sequence ID" value="XM_022777940.1"/>
</dbReference>
<dbReference type="PROSITE" id="PS51294">
    <property type="entry name" value="HTH_MYB"/>
    <property type="match status" value="1"/>
</dbReference>
<dbReference type="InterPro" id="IPR051575">
    <property type="entry name" value="Myb-like_DNA-bd"/>
</dbReference>
<dbReference type="CDD" id="cd00167">
    <property type="entry name" value="SANT"/>
    <property type="match status" value="1"/>
</dbReference>